<feature type="transmembrane region" description="Helical" evidence="1">
    <location>
        <begin position="33"/>
        <end position="51"/>
    </location>
</feature>
<evidence type="ECO:0008006" key="4">
    <source>
        <dbReference type="Google" id="ProtNLM"/>
    </source>
</evidence>
<feature type="transmembrane region" description="Helical" evidence="1">
    <location>
        <begin position="91"/>
        <end position="110"/>
    </location>
</feature>
<dbReference type="SUPFAM" id="SSF49785">
    <property type="entry name" value="Galactose-binding domain-like"/>
    <property type="match status" value="1"/>
</dbReference>
<name>A0A517MEN6_9BACT</name>
<feature type="transmembrane region" description="Helical" evidence="1">
    <location>
        <begin position="58"/>
        <end position="79"/>
    </location>
</feature>
<dbReference type="EMBL" id="CP036262">
    <property type="protein sequence ID" value="QDS93343.1"/>
    <property type="molecule type" value="Genomic_DNA"/>
</dbReference>
<accession>A0A517MEN6</accession>
<keyword evidence="1" id="KW-1133">Transmembrane helix</keyword>
<keyword evidence="3" id="KW-1185">Reference proteome</keyword>
<evidence type="ECO:0000313" key="3">
    <source>
        <dbReference type="Proteomes" id="UP000320672"/>
    </source>
</evidence>
<protein>
    <recommendedName>
        <fullName evidence="4">VanZ like family protein</fullName>
    </recommendedName>
</protein>
<feature type="transmembrane region" description="Helical" evidence="1">
    <location>
        <begin position="122"/>
        <end position="140"/>
    </location>
</feature>
<reference evidence="2 3" key="1">
    <citation type="submission" date="2019-02" db="EMBL/GenBank/DDBJ databases">
        <title>Deep-cultivation of Planctomycetes and their phenomic and genomic characterization uncovers novel biology.</title>
        <authorList>
            <person name="Wiegand S."/>
            <person name="Jogler M."/>
            <person name="Boedeker C."/>
            <person name="Pinto D."/>
            <person name="Vollmers J."/>
            <person name="Rivas-Marin E."/>
            <person name="Kohn T."/>
            <person name="Peeters S.H."/>
            <person name="Heuer A."/>
            <person name="Rast P."/>
            <person name="Oberbeckmann S."/>
            <person name="Bunk B."/>
            <person name="Jeske O."/>
            <person name="Meyerdierks A."/>
            <person name="Storesund J.E."/>
            <person name="Kallscheuer N."/>
            <person name="Luecker S."/>
            <person name="Lage O.M."/>
            <person name="Pohl T."/>
            <person name="Merkel B.J."/>
            <person name="Hornburger P."/>
            <person name="Mueller R.-W."/>
            <person name="Bruemmer F."/>
            <person name="Labrenz M."/>
            <person name="Spormann A.M."/>
            <person name="Op den Camp H."/>
            <person name="Overmann J."/>
            <person name="Amann R."/>
            <person name="Jetten M.S.M."/>
            <person name="Mascher T."/>
            <person name="Medema M.H."/>
            <person name="Devos D.P."/>
            <person name="Kaster A.-K."/>
            <person name="Ovreas L."/>
            <person name="Rohde M."/>
            <person name="Galperin M.Y."/>
            <person name="Jogler C."/>
        </authorList>
    </citation>
    <scope>NUCLEOTIDE SEQUENCE [LARGE SCALE GENOMIC DNA]</scope>
    <source>
        <strain evidence="2 3">FF011L</strain>
    </source>
</reference>
<organism evidence="2 3">
    <name type="scientific">Roseimaritima multifibrata</name>
    <dbReference type="NCBI Taxonomy" id="1930274"/>
    <lineage>
        <taxon>Bacteria</taxon>
        <taxon>Pseudomonadati</taxon>
        <taxon>Planctomycetota</taxon>
        <taxon>Planctomycetia</taxon>
        <taxon>Pirellulales</taxon>
        <taxon>Pirellulaceae</taxon>
        <taxon>Roseimaritima</taxon>
    </lineage>
</organism>
<keyword evidence="1" id="KW-0472">Membrane</keyword>
<dbReference type="AlphaFoldDB" id="A0A517MEN6"/>
<evidence type="ECO:0000256" key="1">
    <source>
        <dbReference type="SAM" id="Phobius"/>
    </source>
</evidence>
<proteinExistence type="predicted"/>
<evidence type="ECO:0000313" key="2">
    <source>
        <dbReference type="EMBL" id="QDS93343.1"/>
    </source>
</evidence>
<dbReference type="KEGG" id="rml:FF011L_21060"/>
<dbReference type="Proteomes" id="UP000320672">
    <property type="component" value="Chromosome"/>
</dbReference>
<gene>
    <name evidence="2" type="ORF">FF011L_21060</name>
</gene>
<sequence length="318" mass="34956">MIGISLGLLVVASVGLLAPSPFTGRLSDACFDLLHFPVFILLTAIAMWIGVQCGIRTLRGLALVSLGIAFMGAVLEGLQGLSGRSPSLHDLFANTCGVTVAWVFVSPWLLPGPATAVLRKRSVRNFAIAGLVLLVAAVSYNPLQAVRDYWRLANEFPLIGSFEEPNELKRWWHRSTKLSLDGSLVTDGVRGAKLQVSPAMYPSFGHFHLPLNWSPYDQLSLDVRLTPDSPAEGVLMVIKIFDQDFINEYYDGYHYSTVLYPGQLKHIVIPLADVADGPKTRQLDLQKVAGLEIFFPERDVPVTVELDNIRLETIDSAN</sequence>
<keyword evidence="1" id="KW-0812">Transmembrane</keyword>
<dbReference type="InterPro" id="IPR008979">
    <property type="entry name" value="Galactose-bd-like_sf"/>
</dbReference>